<dbReference type="AlphaFoldDB" id="A0A0V1ANA6"/>
<feature type="region of interest" description="Disordered" evidence="1">
    <location>
        <begin position="102"/>
        <end position="126"/>
    </location>
</feature>
<dbReference type="InParanoid" id="A0A0V1ANA6"/>
<sequence>MGSGAGDAPAASTSVASQRVLRTRVAALSSGQTISGEMVRSAALEAPLSGRHRRTPHSGPPGTQARVRRVHGSFIGDYGSGAGKDLAQPEILHSRSRPEQLADVLWQAGDEGARQGLLGNPTKQRR</sequence>
<gene>
    <name evidence="2" type="ORF">T01_4020</name>
</gene>
<comment type="caution">
    <text evidence="2">The sequence shown here is derived from an EMBL/GenBank/DDBJ whole genome shotgun (WGS) entry which is preliminary data.</text>
</comment>
<reference evidence="2 3" key="1">
    <citation type="submission" date="2015-01" db="EMBL/GenBank/DDBJ databases">
        <title>Evolution of Trichinella species and genotypes.</title>
        <authorList>
            <person name="Korhonen P.K."/>
            <person name="Edoardo P."/>
            <person name="Giuseppe L.R."/>
            <person name="Gasser R.B."/>
        </authorList>
    </citation>
    <scope>NUCLEOTIDE SEQUENCE [LARGE SCALE GENOMIC DNA]</scope>
    <source>
        <strain evidence="2">ISS3</strain>
    </source>
</reference>
<organism evidence="2 3">
    <name type="scientific">Trichinella spiralis</name>
    <name type="common">Trichina worm</name>
    <dbReference type="NCBI Taxonomy" id="6334"/>
    <lineage>
        <taxon>Eukaryota</taxon>
        <taxon>Metazoa</taxon>
        <taxon>Ecdysozoa</taxon>
        <taxon>Nematoda</taxon>
        <taxon>Enoplea</taxon>
        <taxon>Dorylaimia</taxon>
        <taxon>Trichinellida</taxon>
        <taxon>Trichinellidae</taxon>
        <taxon>Trichinella</taxon>
    </lineage>
</organism>
<protein>
    <submittedName>
        <fullName evidence="2">Uncharacterized protein</fullName>
    </submittedName>
</protein>
<dbReference type="OrthoDB" id="5919247at2759"/>
<evidence type="ECO:0000256" key="1">
    <source>
        <dbReference type="SAM" id="MobiDB-lite"/>
    </source>
</evidence>
<keyword evidence="3" id="KW-1185">Reference proteome</keyword>
<accession>A0A0V1ANA6</accession>
<feature type="region of interest" description="Disordered" evidence="1">
    <location>
        <begin position="46"/>
        <end position="67"/>
    </location>
</feature>
<evidence type="ECO:0000313" key="3">
    <source>
        <dbReference type="Proteomes" id="UP000054776"/>
    </source>
</evidence>
<dbReference type="EMBL" id="JYDH01000711">
    <property type="protein sequence ID" value="KRY25820.1"/>
    <property type="molecule type" value="Genomic_DNA"/>
</dbReference>
<proteinExistence type="predicted"/>
<name>A0A0V1ANA6_TRISP</name>
<evidence type="ECO:0000313" key="2">
    <source>
        <dbReference type="EMBL" id="KRY25820.1"/>
    </source>
</evidence>
<dbReference type="Proteomes" id="UP000054776">
    <property type="component" value="Unassembled WGS sequence"/>
</dbReference>